<accession>A0ACB9C4U0</accession>
<evidence type="ECO:0000313" key="2">
    <source>
        <dbReference type="Proteomes" id="UP001055879"/>
    </source>
</evidence>
<evidence type="ECO:0000313" key="1">
    <source>
        <dbReference type="EMBL" id="KAI3729253.1"/>
    </source>
</evidence>
<keyword evidence="2" id="KW-1185">Reference proteome</keyword>
<gene>
    <name evidence="1" type="ORF">L6452_17906</name>
</gene>
<sequence>MDKSVEKSNIIFFHSHIKRDQLSSSLVVHKDSRQKGWKSLRQGGYWEACCLSKTRLQNQRRSFGRFLIRLKNHCNCSEDFICSGCSCMVSL</sequence>
<reference evidence="2" key="1">
    <citation type="journal article" date="2022" name="Mol. Ecol. Resour.">
        <title>The genomes of chicory, endive, great burdock and yacon provide insights into Asteraceae palaeo-polyploidization history and plant inulin production.</title>
        <authorList>
            <person name="Fan W."/>
            <person name="Wang S."/>
            <person name="Wang H."/>
            <person name="Wang A."/>
            <person name="Jiang F."/>
            <person name="Liu H."/>
            <person name="Zhao H."/>
            <person name="Xu D."/>
            <person name="Zhang Y."/>
        </authorList>
    </citation>
    <scope>NUCLEOTIDE SEQUENCE [LARGE SCALE GENOMIC DNA]</scope>
    <source>
        <strain evidence="2">cv. Niubang</strain>
    </source>
</reference>
<proteinExistence type="predicted"/>
<dbReference type="Proteomes" id="UP001055879">
    <property type="component" value="Linkage Group LG05"/>
</dbReference>
<comment type="caution">
    <text evidence="1">The sequence shown here is derived from an EMBL/GenBank/DDBJ whole genome shotgun (WGS) entry which is preliminary data.</text>
</comment>
<protein>
    <submittedName>
        <fullName evidence="1">Uncharacterized protein</fullName>
    </submittedName>
</protein>
<name>A0ACB9C4U0_ARCLA</name>
<dbReference type="EMBL" id="CM042051">
    <property type="protein sequence ID" value="KAI3729253.1"/>
    <property type="molecule type" value="Genomic_DNA"/>
</dbReference>
<reference evidence="1 2" key="2">
    <citation type="journal article" date="2022" name="Mol. Ecol. Resour.">
        <title>The genomes of chicory, endive, great burdock and yacon provide insights into Asteraceae paleo-polyploidization history and plant inulin production.</title>
        <authorList>
            <person name="Fan W."/>
            <person name="Wang S."/>
            <person name="Wang H."/>
            <person name="Wang A."/>
            <person name="Jiang F."/>
            <person name="Liu H."/>
            <person name="Zhao H."/>
            <person name="Xu D."/>
            <person name="Zhang Y."/>
        </authorList>
    </citation>
    <scope>NUCLEOTIDE SEQUENCE [LARGE SCALE GENOMIC DNA]</scope>
    <source>
        <strain evidence="2">cv. Niubang</strain>
    </source>
</reference>
<organism evidence="1 2">
    <name type="scientific">Arctium lappa</name>
    <name type="common">Greater burdock</name>
    <name type="synonym">Lappa major</name>
    <dbReference type="NCBI Taxonomy" id="4217"/>
    <lineage>
        <taxon>Eukaryota</taxon>
        <taxon>Viridiplantae</taxon>
        <taxon>Streptophyta</taxon>
        <taxon>Embryophyta</taxon>
        <taxon>Tracheophyta</taxon>
        <taxon>Spermatophyta</taxon>
        <taxon>Magnoliopsida</taxon>
        <taxon>eudicotyledons</taxon>
        <taxon>Gunneridae</taxon>
        <taxon>Pentapetalae</taxon>
        <taxon>asterids</taxon>
        <taxon>campanulids</taxon>
        <taxon>Asterales</taxon>
        <taxon>Asteraceae</taxon>
        <taxon>Carduoideae</taxon>
        <taxon>Cardueae</taxon>
        <taxon>Arctiinae</taxon>
        <taxon>Arctium</taxon>
    </lineage>
</organism>